<proteinExistence type="predicted"/>
<protein>
    <recommendedName>
        <fullName evidence="1">RNase H type-1 domain-containing protein</fullName>
    </recommendedName>
</protein>
<feature type="domain" description="RNase H type-1" evidence="1">
    <location>
        <begin position="9"/>
        <end position="139"/>
    </location>
</feature>
<dbReference type="GO" id="GO:0004523">
    <property type="term" value="F:RNA-DNA hybrid ribonuclease activity"/>
    <property type="evidence" value="ECO:0007669"/>
    <property type="project" value="InterPro"/>
</dbReference>
<dbReference type="PANTHER" id="PTHR46387">
    <property type="entry name" value="POLYNUCLEOTIDYL TRANSFERASE, RIBONUCLEASE H-LIKE SUPERFAMILY PROTEIN"/>
    <property type="match status" value="1"/>
</dbReference>
<dbReference type="EMBL" id="NATQ01000055">
    <property type="protein sequence ID" value="OQX90431.1"/>
    <property type="molecule type" value="Genomic_DNA"/>
</dbReference>
<evidence type="ECO:0000259" key="1">
    <source>
        <dbReference type="PROSITE" id="PS50879"/>
    </source>
</evidence>
<dbReference type="GO" id="GO:0003676">
    <property type="term" value="F:nucleic acid binding"/>
    <property type="evidence" value="ECO:0007669"/>
    <property type="project" value="InterPro"/>
</dbReference>
<dbReference type="PROSITE" id="PS50879">
    <property type="entry name" value="RNASE_H_1"/>
    <property type="match status" value="1"/>
</dbReference>
<dbReference type="InterPro" id="IPR036397">
    <property type="entry name" value="RNaseH_sf"/>
</dbReference>
<sequence length="162" mass="18199">MMRSIRMNDVGELNIYIDGSSKGNPGPSGIGVLVEDRDGNEVGVFSAGIGETTNNMAEYISLLIAVEIIKQMGAKKAKIYTDSELMSKQINGEYRVKNDRIRELVKRYFDLSKGLDIEVLYIKRESNKRADNLARDAGEGLFRNTLKIELDMRHIIGLEVEK</sequence>
<dbReference type="AlphaFoldDB" id="A0A1W9S0R3"/>
<evidence type="ECO:0000313" key="2">
    <source>
        <dbReference type="EMBL" id="OQX90431.1"/>
    </source>
</evidence>
<dbReference type="CDD" id="cd09279">
    <property type="entry name" value="RNase_HI_like"/>
    <property type="match status" value="1"/>
</dbReference>
<dbReference type="PANTHER" id="PTHR46387:SF2">
    <property type="entry name" value="RIBONUCLEASE HI"/>
    <property type="match status" value="1"/>
</dbReference>
<dbReference type="Pfam" id="PF13456">
    <property type="entry name" value="RVT_3"/>
    <property type="match status" value="1"/>
</dbReference>
<dbReference type="Proteomes" id="UP000192611">
    <property type="component" value="Unassembled WGS sequence"/>
</dbReference>
<gene>
    <name evidence="2" type="ORF">B6D57_03205</name>
</gene>
<dbReference type="InterPro" id="IPR002156">
    <property type="entry name" value="RNaseH_domain"/>
</dbReference>
<name>A0A1W9S0R3_9BACT</name>
<organism evidence="2 3">
    <name type="scientific">Candidatus Coatesbacteria bacterium 4484_99</name>
    <dbReference type="NCBI Taxonomy" id="1970774"/>
    <lineage>
        <taxon>Bacteria</taxon>
        <taxon>Candidatus Coatesiibacteriota</taxon>
    </lineage>
</organism>
<dbReference type="Gene3D" id="3.30.420.10">
    <property type="entry name" value="Ribonuclease H-like superfamily/Ribonuclease H"/>
    <property type="match status" value="1"/>
</dbReference>
<dbReference type="SUPFAM" id="SSF53098">
    <property type="entry name" value="Ribonuclease H-like"/>
    <property type="match status" value="1"/>
</dbReference>
<reference evidence="3" key="1">
    <citation type="submission" date="2017-03" db="EMBL/GenBank/DDBJ databases">
        <title>Novel pathways for hydrocarbon cycling and metabolic interdependencies in hydrothermal sediment communities.</title>
        <authorList>
            <person name="Dombrowski N."/>
            <person name="Seitz K."/>
            <person name="Teske A."/>
            <person name="Baker B."/>
        </authorList>
    </citation>
    <scope>NUCLEOTIDE SEQUENCE [LARGE SCALE GENOMIC DNA]</scope>
</reference>
<accession>A0A1W9S0R3</accession>
<evidence type="ECO:0000313" key="3">
    <source>
        <dbReference type="Proteomes" id="UP000192611"/>
    </source>
</evidence>
<dbReference type="InterPro" id="IPR012337">
    <property type="entry name" value="RNaseH-like_sf"/>
</dbReference>
<comment type="caution">
    <text evidence="2">The sequence shown here is derived from an EMBL/GenBank/DDBJ whole genome shotgun (WGS) entry which is preliminary data.</text>
</comment>